<comment type="caution">
    <text evidence="1">The sequence shown here is derived from an EMBL/GenBank/DDBJ whole genome shotgun (WGS) entry which is preliminary data.</text>
</comment>
<dbReference type="InterPro" id="IPR010412">
    <property type="entry name" value="DUF1007"/>
</dbReference>
<accession>A0ABU3VF69</accession>
<evidence type="ECO:0000313" key="1">
    <source>
        <dbReference type="EMBL" id="MDU9004832.1"/>
    </source>
</evidence>
<organism evidence="1 2">
    <name type="scientific">Sedimentitalea todarodis</name>
    <dbReference type="NCBI Taxonomy" id="1631240"/>
    <lineage>
        <taxon>Bacteria</taxon>
        <taxon>Pseudomonadati</taxon>
        <taxon>Pseudomonadota</taxon>
        <taxon>Alphaproteobacteria</taxon>
        <taxon>Rhodobacterales</taxon>
        <taxon>Paracoccaceae</taxon>
        <taxon>Sedimentitalea</taxon>
    </lineage>
</organism>
<gene>
    <name evidence="1" type="ORF">QO231_13335</name>
</gene>
<proteinExistence type="predicted"/>
<keyword evidence="2" id="KW-1185">Reference proteome</keyword>
<dbReference type="Pfam" id="PF06226">
    <property type="entry name" value="DUF1007"/>
    <property type="match status" value="1"/>
</dbReference>
<dbReference type="EMBL" id="JASMWN010000010">
    <property type="protein sequence ID" value="MDU9004832.1"/>
    <property type="molecule type" value="Genomic_DNA"/>
</dbReference>
<dbReference type="RefSeq" id="WP_316777107.1">
    <property type="nucleotide sequence ID" value="NZ_JASMWN010000010.1"/>
</dbReference>
<name>A0ABU3VF69_9RHOB</name>
<protein>
    <submittedName>
        <fullName evidence="1">DUF1007 family protein</fullName>
    </submittedName>
</protein>
<evidence type="ECO:0000313" key="2">
    <source>
        <dbReference type="Proteomes" id="UP001255416"/>
    </source>
</evidence>
<sequence>MTRLLAILLCTVPVPALTHPHIFIDTGVDIILDESGALSHLKITWTYDEYYSLLITEELKIDQDFDGVLTEEDIARLTGFDMNWVPGFNGDLVALLDEALLDLSGPQQPTATLKDGRITTTHVRQVEATPSLAGHILSLRAYDETYYTAYDVTLPVKIKPASICTLDKIAPDIDGELEQMRQMLLTINADADLEENEIPLIGAKFATEIRVSCPAS</sequence>
<dbReference type="Proteomes" id="UP001255416">
    <property type="component" value="Unassembled WGS sequence"/>
</dbReference>
<reference evidence="2" key="1">
    <citation type="submission" date="2023-05" db="EMBL/GenBank/DDBJ databases">
        <title>Sedimentitalea sp. nov. JM2-8.</title>
        <authorList>
            <person name="Huang J."/>
        </authorList>
    </citation>
    <scope>NUCLEOTIDE SEQUENCE [LARGE SCALE GENOMIC DNA]</scope>
    <source>
        <strain evidence="2">KHS03</strain>
    </source>
</reference>